<feature type="transmembrane region" description="Helical" evidence="2">
    <location>
        <begin position="7"/>
        <end position="26"/>
    </location>
</feature>
<dbReference type="CDD" id="cd00004">
    <property type="entry name" value="Sortase"/>
    <property type="match status" value="1"/>
</dbReference>
<dbReference type="GO" id="GO:0016787">
    <property type="term" value="F:hydrolase activity"/>
    <property type="evidence" value="ECO:0007669"/>
    <property type="project" value="UniProtKB-KW"/>
</dbReference>
<dbReference type="EMBL" id="MHCJ01000003">
    <property type="protein sequence ID" value="OGY18218.1"/>
    <property type="molecule type" value="Genomic_DNA"/>
</dbReference>
<name>A0A1G1VS34_9BACT</name>
<evidence type="ECO:0000256" key="2">
    <source>
        <dbReference type="SAM" id="Phobius"/>
    </source>
</evidence>
<dbReference type="NCBIfam" id="TIGR01076">
    <property type="entry name" value="sortase_fam"/>
    <property type="match status" value="1"/>
</dbReference>
<dbReference type="Proteomes" id="UP000179233">
    <property type="component" value="Unassembled WGS sequence"/>
</dbReference>
<dbReference type="SUPFAM" id="SSF63817">
    <property type="entry name" value="Sortase"/>
    <property type="match status" value="1"/>
</dbReference>
<evidence type="ECO:0000313" key="3">
    <source>
        <dbReference type="EMBL" id="OGY18218.1"/>
    </source>
</evidence>
<protein>
    <recommendedName>
        <fullName evidence="5">Sortase</fullName>
    </recommendedName>
</protein>
<dbReference type="InterPro" id="IPR023365">
    <property type="entry name" value="Sortase_dom-sf"/>
</dbReference>
<reference evidence="3 4" key="1">
    <citation type="journal article" date="2016" name="Nat. Commun.">
        <title>Thousands of microbial genomes shed light on interconnected biogeochemical processes in an aquifer system.</title>
        <authorList>
            <person name="Anantharaman K."/>
            <person name="Brown C.T."/>
            <person name="Hug L.A."/>
            <person name="Sharon I."/>
            <person name="Castelle C.J."/>
            <person name="Probst A.J."/>
            <person name="Thomas B.C."/>
            <person name="Singh A."/>
            <person name="Wilkins M.J."/>
            <person name="Karaoz U."/>
            <person name="Brodie E.L."/>
            <person name="Williams K.H."/>
            <person name="Hubbard S.S."/>
            <person name="Banfield J.F."/>
        </authorList>
    </citation>
    <scope>NUCLEOTIDE SEQUENCE [LARGE SCALE GENOMIC DNA]</scope>
</reference>
<gene>
    <name evidence="3" type="ORF">A2786_01730</name>
</gene>
<dbReference type="AlphaFoldDB" id="A0A1G1VS34"/>
<dbReference type="Gene3D" id="2.40.260.10">
    <property type="entry name" value="Sortase"/>
    <property type="match status" value="1"/>
</dbReference>
<keyword evidence="1" id="KW-0378">Hydrolase</keyword>
<dbReference type="InterPro" id="IPR005754">
    <property type="entry name" value="Sortase"/>
</dbReference>
<keyword evidence="2" id="KW-0812">Transmembrane</keyword>
<comment type="caution">
    <text evidence="3">The sequence shown here is derived from an EMBL/GenBank/DDBJ whole genome shotgun (WGS) entry which is preliminary data.</text>
</comment>
<accession>A0A1G1VS34</accession>
<evidence type="ECO:0000313" key="4">
    <source>
        <dbReference type="Proteomes" id="UP000179233"/>
    </source>
</evidence>
<evidence type="ECO:0008006" key="5">
    <source>
        <dbReference type="Google" id="ProtNLM"/>
    </source>
</evidence>
<sequence>MRRIVRFLAVLSVLGGAFLLALPYFWSSHRSESERSLEKDQAVIAKSRVEREPDELPLRVRVNKVSVDLPVKSATVSENDWGLYVDAVSYLKTSGKPGKKGNLVLYGHNTNRLLGPLRWAGVGDRVFLETESRLLSYRIVEKKIVPPTQLDIVFPTNDERLTLFTCTNFNDADRLVLVAQRSATFGDLLSSDILSE</sequence>
<keyword evidence="2" id="KW-0472">Membrane</keyword>
<organism evidence="3 4">
    <name type="scientific">Candidatus Chisholmbacteria bacterium RIFCSPHIGHO2_01_FULL_52_32</name>
    <dbReference type="NCBI Taxonomy" id="1797591"/>
    <lineage>
        <taxon>Bacteria</taxon>
        <taxon>Candidatus Chisholmiibacteriota</taxon>
    </lineage>
</organism>
<dbReference type="Pfam" id="PF04203">
    <property type="entry name" value="Sortase"/>
    <property type="match status" value="1"/>
</dbReference>
<proteinExistence type="predicted"/>
<evidence type="ECO:0000256" key="1">
    <source>
        <dbReference type="ARBA" id="ARBA00022801"/>
    </source>
</evidence>
<keyword evidence="2" id="KW-1133">Transmembrane helix</keyword>